<dbReference type="AlphaFoldDB" id="A0A5P1ECW2"/>
<dbReference type="Proteomes" id="UP000243459">
    <property type="component" value="Chromosome 7"/>
</dbReference>
<evidence type="ECO:0000256" key="1">
    <source>
        <dbReference type="SAM" id="Phobius"/>
    </source>
</evidence>
<name>A0A5P1ECW2_ASPOF</name>
<dbReference type="Gramene" id="ONK63654">
    <property type="protein sequence ID" value="ONK63654"/>
    <property type="gene ID" value="A4U43_C07F17500"/>
</dbReference>
<evidence type="ECO:0000313" key="3">
    <source>
        <dbReference type="Proteomes" id="UP000243459"/>
    </source>
</evidence>
<proteinExistence type="predicted"/>
<keyword evidence="1" id="KW-0812">Transmembrane</keyword>
<sequence>METGGFDGQIREADISHLSFAVEIVEEFYGRVKGQDAAFQPAKLVWLIQRDFLHRFRSFSIFLVKYFHIKLLKIGDKNIDQVNQIRDSLAIMGDNSTAFSLPQPHLQRTKLCDMNDSELEPKYVERREQLKELVATVIRPKIVQGKLLAKRSSLPFWSSMIMSIIAGLIMVILNCIL</sequence>
<feature type="transmembrane region" description="Helical" evidence="1">
    <location>
        <begin position="156"/>
        <end position="176"/>
    </location>
</feature>
<dbReference type="InterPro" id="IPR027417">
    <property type="entry name" value="P-loop_NTPase"/>
</dbReference>
<dbReference type="PANTHER" id="PTHR10751">
    <property type="entry name" value="GUANYLATE BINDING PROTEIN"/>
    <property type="match status" value="1"/>
</dbReference>
<protein>
    <submittedName>
        <fullName evidence="2">Uncharacterized protein</fullName>
    </submittedName>
</protein>
<keyword evidence="1" id="KW-0472">Membrane</keyword>
<organism evidence="2 3">
    <name type="scientific">Asparagus officinalis</name>
    <name type="common">Garden asparagus</name>
    <dbReference type="NCBI Taxonomy" id="4686"/>
    <lineage>
        <taxon>Eukaryota</taxon>
        <taxon>Viridiplantae</taxon>
        <taxon>Streptophyta</taxon>
        <taxon>Embryophyta</taxon>
        <taxon>Tracheophyta</taxon>
        <taxon>Spermatophyta</taxon>
        <taxon>Magnoliopsida</taxon>
        <taxon>Liliopsida</taxon>
        <taxon>Asparagales</taxon>
        <taxon>Asparagaceae</taxon>
        <taxon>Asparagoideae</taxon>
        <taxon>Asparagus</taxon>
    </lineage>
</organism>
<keyword evidence="3" id="KW-1185">Reference proteome</keyword>
<evidence type="ECO:0000313" key="2">
    <source>
        <dbReference type="EMBL" id="ONK63654.1"/>
    </source>
</evidence>
<dbReference type="EMBL" id="CM007387">
    <property type="protein sequence ID" value="ONK63654.1"/>
    <property type="molecule type" value="Genomic_DNA"/>
</dbReference>
<keyword evidence="1" id="KW-1133">Transmembrane helix</keyword>
<dbReference type="Gene3D" id="3.40.50.300">
    <property type="entry name" value="P-loop containing nucleotide triphosphate hydrolases"/>
    <property type="match status" value="1"/>
</dbReference>
<accession>A0A5P1ECW2</accession>
<reference evidence="3" key="1">
    <citation type="journal article" date="2017" name="Nat. Commun.">
        <title>The asparagus genome sheds light on the origin and evolution of a young Y chromosome.</title>
        <authorList>
            <person name="Harkess A."/>
            <person name="Zhou J."/>
            <person name="Xu C."/>
            <person name="Bowers J.E."/>
            <person name="Van der Hulst R."/>
            <person name="Ayyampalayam S."/>
            <person name="Mercati F."/>
            <person name="Riccardi P."/>
            <person name="McKain M.R."/>
            <person name="Kakrana A."/>
            <person name="Tang H."/>
            <person name="Ray J."/>
            <person name="Groenendijk J."/>
            <person name="Arikit S."/>
            <person name="Mathioni S.M."/>
            <person name="Nakano M."/>
            <person name="Shan H."/>
            <person name="Telgmann-Rauber A."/>
            <person name="Kanno A."/>
            <person name="Yue Z."/>
            <person name="Chen H."/>
            <person name="Li W."/>
            <person name="Chen Y."/>
            <person name="Xu X."/>
            <person name="Zhang Y."/>
            <person name="Luo S."/>
            <person name="Chen H."/>
            <person name="Gao J."/>
            <person name="Mao Z."/>
            <person name="Pires J.C."/>
            <person name="Luo M."/>
            <person name="Kudrna D."/>
            <person name="Wing R.A."/>
            <person name="Meyers B.C."/>
            <person name="Yi K."/>
            <person name="Kong H."/>
            <person name="Lavrijsen P."/>
            <person name="Sunseri F."/>
            <person name="Falavigna A."/>
            <person name="Ye Y."/>
            <person name="Leebens-Mack J.H."/>
            <person name="Chen G."/>
        </authorList>
    </citation>
    <scope>NUCLEOTIDE SEQUENCE [LARGE SCALE GENOMIC DNA]</scope>
    <source>
        <strain evidence="3">cv. DH0086</strain>
    </source>
</reference>
<gene>
    <name evidence="2" type="ORF">A4U43_C07F17500</name>
</gene>